<dbReference type="GO" id="GO:0016987">
    <property type="term" value="F:sigma factor activity"/>
    <property type="evidence" value="ECO:0007669"/>
    <property type="project" value="UniProtKB-KW"/>
</dbReference>
<reference evidence="9 10" key="1">
    <citation type="submission" date="2019-12" db="EMBL/GenBank/DDBJ databases">
        <authorList>
            <person name="Kun Z."/>
        </authorList>
    </citation>
    <scope>NUCLEOTIDE SEQUENCE [LARGE SCALE GENOMIC DNA]</scope>
    <source>
        <strain evidence="9 10">YIM 123512</strain>
    </source>
</reference>
<organism evidence="9 10">
    <name type="scientific">Nocardioides flavescens</name>
    <dbReference type="NCBI Taxonomy" id="2691959"/>
    <lineage>
        <taxon>Bacteria</taxon>
        <taxon>Bacillati</taxon>
        <taxon>Actinomycetota</taxon>
        <taxon>Actinomycetes</taxon>
        <taxon>Propionibacteriales</taxon>
        <taxon>Nocardioidaceae</taxon>
        <taxon>Nocardioides</taxon>
    </lineage>
</organism>
<name>A0A6L7F402_9ACTN</name>
<dbReference type="InterPro" id="IPR039425">
    <property type="entry name" value="RNA_pol_sigma-70-like"/>
</dbReference>
<dbReference type="CDD" id="cd06171">
    <property type="entry name" value="Sigma70_r4"/>
    <property type="match status" value="1"/>
</dbReference>
<feature type="region of interest" description="Disordered" evidence="6">
    <location>
        <begin position="108"/>
        <end position="131"/>
    </location>
</feature>
<evidence type="ECO:0000313" key="10">
    <source>
        <dbReference type="Proteomes" id="UP000473325"/>
    </source>
</evidence>
<protein>
    <submittedName>
        <fullName evidence="9">SigE family RNA polymerase sigma factor</fullName>
    </submittedName>
</protein>
<sequence>MSSGTQPDWPALRHERYKGWAPHAPQDAGDTVASTRDDAFTAYVSSRRAQLFRAAYLLCGDPHRAEDIVQTALAKLYVAWPRASKADSVDAYVRRIIVNSHLDEHRRPWRRESPTEDDRLDRAAPTGVSPEDSDALWRALRSLGPKQRRVVVLRHYWGLSVEEAAADLGVSPGTIKSQTSAALEKLRHLLTPTEPAGSGLRGARR</sequence>
<evidence type="ECO:0000259" key="8">
    <source>
        <dbReference type="Pfam" id="PF08281"/>
    </source>
</evidence>
<dbReference type="InterPro" id="IPR013324">
    <property type="entry name" value="RNA_pol_sigma_r3/r4-like"/>
</dbReference>
<dbReference type="InterPro" id="IPR014325">
    <property type="entry name" value="RNA_pol_sigma-E_actinobac"/>
</dbReference>
<evidence type="ECO:0000256" key="5">
    <source>
        <dbReference type="ARBA" id="ARBA00023163"/>
    </source>
</evidence>
<accession>A0A6L7F402</accession>
<dbReference type="Gene3D" id="1.10.10.10">
    <property type="entry name" value="Winged helix-like DNA-binding domain superfamily/Winged helix DNA-binding domain"/>
    <property type="match status" value="1"/>
</dbReference>
<evidence type="ECO:0000259" key="7">
    <source>
        <dbReference type="Pfam" id="PF04542"/>
    </source>
</evidence>
<dbReference type="InterPro" id="IPR014284">
    <property type="entry name" value="RNA_pol_sigma-70_dom"/>
</dbReference>
<dbReference type="GO" id="GO:0006352">
    <property type="term" value="P:DNA-templated transcription initiation"/>
    <property type="evidence" value="ECO:0007669"/>
    <property type="project" value="InterPro"/>
</dbReference>
<dbReference type="SUPFAM" id="SSF88946">
    <property type="entry name" value="Sigma2 domain of RNA polymerase sigma factors"/>
    <property type="match status" value="1"/>
</dbReference>
<dbReference type="NCBIfam" id="TIGR02937">
    <property type="entry name" value="sigma70-ECF"/>
    <property type="match status" value="1"/>
</dbReference>
<dbReference type="SUPFAM" id="SSF88659">
    <property type="entry name" value="Sigma3 and sigma4 domains of RNA polymerase sigma factors"/>
    <property type="match status" value="1"/>
</dbReference>
<dbReference type="Gene3D" id="1.10.1740.10">
    <property type="match status" value="1"/>
</dbReference>
<dbReference type="InterPro" id="IPR007627">
    <property type="entry name" value="RNA_pol_sigma70_r2"/>
</dbReference>
<gene>
    <name evidence="9" type="ORF">GRQ65_20650</name>
</gene>
<keyword evidence="4" id="KW-0238">DNA-binding</keyword>
<evidence type="ECO:0000256" key="4">
    <source>
        <dbReference type="ARBA" id="ARBA00023125"/>
    </source>
</evidence>
<dbReference type="InterPro" id="IPR013249">
    <property type="entry name" value="RNA_pol_sigma70_r4_t2"/>
</dbReference>
<keyword evidence="10" id="KW-1185">Reference proteome</keyword>
<dbReference type="NCBIfam" id="TIGR02983">
    <property type="entry name" value="SigE-fam_strep"/>
    <property type="match status" value="1"/>
</dbReference>
<evidence type="ECO:0000256" key="3">
    <source>
        <dbReference type="ARBA" id="ARBA00023082"/>
    </source>
</evidence>
<dbReference type="GO" id="GO:0003677">
    <property type="term" value="F:DNA binding"/>
    <property type="evidence" value="ECO:0007669"/>
    <property type="project" value="UniProtKB-KW"/>
</dbReference>
<dbReference type="Proteomes" id="UP000473325">
    <property type="component" value="Unassembled WGS sequence"/>
</dbReference>
<keyword evidence="5" id="KW-0804">Transcription</keyword>
<evidence type="ECO:0000313" key="9">
    <source>
        <dbReference type="EMBL" id="MXG91958.1"/>
    </source>
</evidence>
<dbReference type="InterPro" id="IPR013325">
    <property type="entry name" value="RNA_pol_sigma_r2"/>
</dbReference>
<feature type="domain" description="RNA polymerase sigma-70 region 2" evidence="7">
    <location>
        <begin position="46"/>
        <end position="110"/>
    </location>
</feature>
<dbReference type="PANTHER" id="PTHR43133">
    <property type="entry name" value="RNA POLYMERASE ECF-TYPE SIGMA FACTO"/>
    <property type="match status" value="1"/>
</dbReference>
<keyword evidence="2" id="KW-0805">Transcription regulation</keyword>
<dbReference type="AlphaFoldDB" id="A0A6L7F402"/>
<evidence type="ECO:0000256" key="1">
    <source>
        <dbReference type="ARBA" id="ARBA00010641"/>
    </source>
</evidence>
<feature type="domain" description="RNA polymerase sigma factor 70 region 4 type 2" evidence="8">
    <location>
        <begin position="134"/>
        <end position="186"/>
    </location>
</feature>
<comment type="caution">
    <text evidence="9">The sequence shown here is derived from an EMBL/GenBank/DDBJ whole genome shotgun (WGS) entry which is preliminary data.</text>
</comment>
<dbReference type="InterPro" id="IPR036388">
    <property type="entry name" value="WH-like_DNA-bd_sf"/>
</dbReference>
<proteinExistence type="inferred from homology"/>
<comment type="similarity">
    <text evidence="1">Belongs to the sigma-70 factor family. ECF subfamily.</text>
</comment>
<dbReference type="PANTHER" id="PTHR43133:SF50">
    <property type="entry name" value="ECF RNA POLYMERASE SIGMA FACTOR SIGM"/>
    <property type="match status" value="1"/>
</dbReference>
<evidence type="ECO:0000256" key="6">
    <source>
        <dbReference type="SAM" id="MobiDB-lite"/>
    </source>
</evidence>
<keyword evidence="3" id="KW-0731">Sigma factor</keyword>
<dbReference type="Pfam" id="PF08281">
    <property type="entry name" value="Sigma70_r4_2"/>
    <property type="match status" value="1"/>
</dbReference>
<feature type="compositionally biased region" description="Basic and acidic residues" evidence="6">
    <location>
        <begin position="108"/>
        <end position="122"/>
    </location>
</feature>
<evidence type="ECO:0000256" key="2">
    <source>
        <dbReference type="ARBA" id="ARBA00023015"/>
    </source>
</evidence>
<dbReference type="Pfam" id="PF04542">
    <property type="entry name" value="Sigma70_r2"/>
    <property type="match status" value="1"/>
</dbReference>
<dbReference type="EMBL" id="WUEK01000016">
    <property type="protein sequence ID" value="MXG91958.1"/>
    <property type="molecule type" value="Genomic_DNA"/>
</dbReference>